<organism evidence="3 4">
    <name type="scientific">Syntrophaceticus schinkii</name>
    <dbReference type="NCBI Taxonomy" id="499207"/>
    <lineage>
        <taxon>Bacteria</taxon>
        <taxon>Bacillati</taxon>
        <taxon>Bacillota</taxon>
        <taxon>Clostridia</taxon>
        <taxon>Thermoanaerobacterales</taxon>
        <taxon>Thermoanaerobacterales Family III. Incertae Sedis</taxon>
        <taxon>Syntrophaceticus</taxon>
    </lineage>
</organism>
<proteinExistence type="predicted"/>
<dbReference type="Proteomes" id="UP000046155">
    <property type="component" value="Unassembled WGS sequence"/>
</dbReference>
<sequence length="720" mass="81950">MTCTGSVDLDKNFGFPQEFSRLPIVRGSDLHFLWSGKREKKGPLIDACIQHFSADFEDNLSTVVANARSAAGLPAKMNYWTKGKLEEIGEQLDLYRKKEFLLSVMANKEKTTRELQDVDGKLRKVKETLAALTREHKELAGERQAALCLTAKSWERKLSALRAEYREGGYERCSREDLHLWAESAAVERSLREKEDSLKSQISETEKELFDVQQRQANVSRSLKEAEEAYNLTKETLSRLRQEKEEKGRVRSDLMAETRTLLNSARSADAQRNRTKWALAVGALLVVAAAALFIAGQLLPGGFLLIGGLAIFGWALSVFGICGRTVREAEEKIRHLTREAGLQPAGTLDEVAVLLTRHFQKQDDLGDEALVKAELECQEKGEKLQKFVQESLLCEREQKRFSESLREFRSSLLKCTRELDSVKLTLEDLMRKTGKPDRGSLEDAIKDRERMEREIEKAVTRLGTLLGSEEEWRERLFALEPHLERYPAPRPLQELDQQKGQLEAKLQESRRQEDELQRYYEQLRRQELEEAQSLYAAGCGDVATLALRLKKAEQVLKGAIRESLAAIWVQQVVEAAKEGVEEILLEPLARAGEIFYQITGRYDTLNYARQDGDIKFSVSEQETTYSEDLLSDGARAQLLISLRLALLETILGEEPGFLVLDDPLLSSSETRKRNAIKVLLDYIRKGWQVFYLTVDSAAVEIFRECGKELVEFKKVSDFYQ</sequence>
<evidence type="ECO:0000313" key="3">
    <source>
        <dbReference type="EMBL" id="CEO88955.1"/>
    </source>
</evidence>
<keyword evidence="2" id="KW-1133">Transmembrane helix</keyword>
<dbReference type="AlphaFoldDB" id="A0A0B7MFV6"/>
<feature type="transmembrane region" description="Helical" evidence="2">
    <location>
        <begin position="302"/>
        <end position="322"/>
    </location>
</feature>
<keyword evidence="4" id="KW-1185">Reference proteome</keyword>
<feature type="coiled-coil region" evidence="1">
    <location>
        <begin position="370"/>
        <end position="461"/>
    </location>
</feature>
<protein>
    <recommendedName>
        <fullName evidence="5">Rad50/SbcC-type AAA domain-containing protein</fullName>
    </recommendedName>
</protein>
<dbReference type="RefSeq" id="WP_044665014.1">
    <property type="nucleotide sequence ID" value="NZ_CDRZ01000227.1"/>
</dbReference>
<dbReference type="OrthoDB" id="9764467at2"/>
<feature type="coiled-coil region" evidence="1">
    <location>
        <begin position="108"/>
        <end position="142"/>
    </location>
</feature>
<keyword evidence="2" id="KW-0472">Membrane</keyword>
<feature type="transmembrane region" description="Helical" evidence="2">
    <location>
        <begin position="277"/>
        <end position="296"/>
    </location>
</feature>
<dbReference type="EMBL" id="CDRZ01000227">
    <property type="protein sequence ID" value="CEO88955.1"/>
    <property type="molecule type" value="Genomic_DNA"/>
</dbReference>
<keyword evidence="2" id="KW-0812">Transmembrane</keyword>
<name>A0A0B7MFV6_9FIRM</name>
<evidence type="ECO:0000313" key="4">
    <source>
        <dbReference type="Proteomes" id="UP000046155"/>
    </source>
</evidence>
<feature type="coiled-coil region" evidence="1">
    <location>
        <begin position="492"/>
        <end position="562"/>
    </location>
</feature>
<accession>A0A0B7MFV6</accession>
<reference evidence="4" key="1">
    <citation type="submission" date="2015-01" db="EMBL/GenBank/DDBJ databases">
        <authorList>
            <person name="Manzoor Shahid"/>
            <person name="Zubair Saima"/>
        </authorList>
    </citation>
    <scope>NUCLEOTIDE SEQUENCE [LARGE SCALE GENOMIC DNA]</scope>
    <source>
        <strain evidence="4">Sp3</strain>
    </source>
</reference>
<dbReference type="PANTHER" id="PTHR41259">
    <property type="entry name" value="DOUBLE-STRAND BREAK REPAIR RAD50 ATPASE, PUTATIVE-RELATED"/>
    <property type="match status" value="1"/>
</dbReference>
<dbReference type="InterPro" id="IPR027417">
    <property type="entry name" value="P-loop_NTPase"/>
</dbReference>
<evidence type="ECO:0008006" key="5">
    <source>
        <dbReference type="Google" id="ProtNLM"/>
    </source>
</evidence>
<dbReference type="PANTHER" id="PTHR41259:SF1">
    <property type="entry name" value="DOUBLE-STRAND BREAK REPAIR RAD50 ATPASE, PUTATIVE-RELATED"/>
    <property type="match status" value="1"/>
</dbReference>
<gene>
    <name evidence="3" type="ORF">SSCH_310001</name>
</gene>
<feature type="coiled-coil region" evidence="1">
    <location>
        <begin position="188"/>
        <end position="243"/>
    </location>
</feature>
<dbReference type="SUPFAM" id="SSF52540">
    <property type="entry name" value="P-loop containing nucleoside triphosphate hydrolases"/>
    <property type="match status" value="1"/>
</dbReference>
<evidence type="ECO:0000256" key="1">
    <source>
        <dbReference type="SAM" id="Coils"/>
    </source>
</evidence>
<keyword evidence="1" id="KW-0175">Coiled coil</keyword>
<evidence type="ECO:0000256" key="2">
    <source>
        <dbReference type="SAM" id="Phobius"/>
    </source>
</evidence>
<dbReference type="Gene3D" id="3.40.50.300">
    <property type="entry name" value="P-loop containing nucleotide triphosphate hydrolases"/>
    <property type="match status" value="1"/>
</dbReference>